<feature type="compositionally biased region" description="Basic and acidic residues" evidence="1">
    <location>
        <begin position="74"/>
        <end position="84"/>
    </location>
</feature>
<sequence length="415" mass="45609">MRKRARSLEWLRCARAAVNHSGGGGCSGGDAAVYNHDVVTGLVPEQLGTGGWFPTCLWVISGPTRHSRAALSPQHEDPRPRERNVTASSRRRARGQRTTKRRTGLLYFLFVGSATLGNEVFYITFLPFIHWNLDPFLCRRLVNMWAVVMYIGQVMKDMLKIPRPSSPPVVKLEQRIEFGMPSTHAMAATAIAFTLLLSAPERVQFQFDLGLVAAVVLSSLVSLSRLYTGMHSALDVICGTLISALVLGVSYPHWDSLDFFQLNSPLSPSITLFLPLILCYKYPELDHYSATRGDTTIILGASAGCSIGYWFNQRLGVTFEPSGPFPVTLPPISPAIFALGAARFCVGLSILVLTRQVTKWIALRLLCLHYGVAVNDASAHRSKEIEVPLKFSTYSAIGLVNSVVVCRVFTLVGLL</sequence>
<evidence type="ECO:0000256" key="2">
    <source>
        <dbReference type="SAM" id="Phobius"/>
    </source>
</evidence>
<protein>
    <recommendedName>
        <fullName evidence="3">Phosphatidic acid phosphatase type 2/haloperoxidase domain-containing protein</fullName>
    </recommendedName>
</protein>
<dbReference type="EMBL" id="JAUCMX010000011">
    <property type="protein sequence ID" value="KAK3531369.1"/>
    <property type="molecule type" value="Genomic_DNA"/>
</dbReference>
<feature type="transmembrane region" description="Helical" evidence="2">
    <location>
        <begin position="234"/>
        <end position="254"/>
    </location>
</feature>
<comment type="caution">
    <text evidence="4">The sequence shown here is derived from an EMBL/GenBank/DDBJ whole genome shotgun (WGS) entry which is preliminary data.</text>
</comment>
<dbReference type="Gene3D" id="1.20.144.10">
    <property type="entry name" value="Phosphatidic acid phosphatase type 2/haloperoxidase"/>
    <property type="match status" value="1"/>
</dbReference>
<evidence type="ECO:0000256" key="1">
    <source>
        <dbReference type="SAM" id="MobiDB-lite"/>
    </source>
</evidence>
<accession>A0AAE0QSA9</accession>
<feature type="region of interest" description="Disordered" evidence="1">
    <location>
        <begin position="68"/>
        <end position="98"/>
    </location>
</feature>
<dbReference type="Proteomes" id="UP001274896">
    <property type="component" value="Unassembled WGS sequence"/>
</dbReference>
<reference evidence="4" key="1">
    <citation type="submission" date="2023-06" db="EMBL/GenBank/DDBJ databases">
        <title>Male Hemibagrus guttatus genome.</title>
        <authorList>
            <person name="Bian C."/>
        </authorList>
    </citation>
    <scope>NUCLEOTIDE SEQUENCE</scope>
    <source>
        <strain evidence="4">Male_cb2023</strain>
        <tissue evidence="4">Muscle</tissue>
    </source>
</reference>
<dbReference type="PANTHER" id="PTHR14969:SF14">
    <property type="entry name" value="SPHINGOSINE-1-PHOSPHATE PHOSPHATASE 2"/>
    <property type="match status" value="1"/>
</dbReference>
<dbReference type="GO" id="GO:0006670">
    <property type="term" value="P:sphingosine metabolic process"/>
    <property type="evidence" value="ECO:0007669"/>
    <property type="project" value="TreeGrafter"/>
</dbReference>
<dbReference type="CDD" id="cd03388">
    <property type="entry name" value="PAP2_SPPase1"/>
    <property type="match status" value="1"/>
</dbReference>
<dbReference type="AlphaFoldDB" id="A0AAE0QSA9"/>
<dbReference type="GO" id="GO:0042392">
    <property type="term" value="F:sphingosine-1-phosphate phosphatase activity"/>
    <property type="evidence" value="ECO:0007669"/>
    <property type="project" value="TreeGrafter"/>
</dbReference>
<evidence type="ECO:0000259" key="3">
    <source>
        <dbReference type="SMART" id="SM00014"/>
    </source>
</evidence>
<dbReference type="Pfam" id="PF01569">
    <property type="entry name" value="PAP2"/>
    <property type="match status" value="1"/>
</dbReference>
<keyword evidence="2" id="KW-0812">Transmembrane</keyword>
<dbReference type="InterPro" id="IPR036938">
    <property type="entry name" value="PAP2/HPO_sf"/>
</dbReference>
<dbReference type="GO" id="GO:0005789">
    <property type="term" value="C:endoplasmic reticulum membrane"/>
    <property type="evidence" value="ECO:0007669"/>
    <property type="project" value="TreeGrafter"/>
</dbReference>
<dbReference type="PROSITE" id="PS51257">
    <property type="entry name" value="PROKAR_LIPOPROTEIN"/>
    <property type="match status" value="1"/>
</dbReference>
<keyword evidence="2" id="KW-0472">Membrane</keyword>
<dbReference type="PANTHER" id="PTHR14969">
    <property type="entry name" value="SPHINGOSINE-1-PHOSPHATE PHOSPHOHYDROLASE"/>
    <property type="match status" value="1"/>
</dbReference>
<dbReference type="SMART" id="SM00014">
    <property type="entry name" value="acidPPc"/>
    <property type="match status" value="1"/>
</dbReference>
<keyword evidence="2" id="KW-1133">Transmembrane helix</keyword>
<gene>
    <name evidence="4" type="ORF">QTP70_018169</name>
</gene>
<name>A0AAE0QSA9_9TELE</name>
<feature type="transmembrane region" description="Helical" evidence="2">
    <location>
        <begin position="332"/>
        <end position="354"/>
    </location>
</feature>
<feature type="domain" description="Phosphatidic acid phosphatase type 2/haloperoxidase" evidence="3">
    <location>
        <begin position="139"/>
        <end position="251"/>
    </location>
</feature>
<feature type="transmembrane region" description="Helical" evidence="2">
    <location>
        <begin position="205"/>
        <end position="227"/>
    </location>
</feature>
<dbReference type="SUPFAM" id="SSF48317">
    <property type="entry name" value="Acid phosphatase/Vanadium-dependent haloperoxidase"/>
    <property type="match status" value="1"/>
</dbReference>
<feature type="transmembrane region" description="Helical" evidence="2">
    <location>
        <begin position="104"/>
        <end position="129"/>
    </location>
</feature>
<evidence type="ECO:0000313" key="4">
    <source>
        <dbReference type="EMBL" id="KAK3531369.1"/>
    </source>
</evidence>
<proteinExistence type="predicted"/>
<evidence type="ECO:0000313" key="5">
    <source>
        <dbReference type="Proteomes" id="UP001274896"/>
    </source>
</evidence>
<dbReference type="InterPro" id="IPR000326">
    <property type="entry name" value="PAP2/HPO"/>
</dbReference>
<feature type="compositionally biased region" description="Basic residues" evidence="1">
    <location>
        <begin position="89"/>
        <end position="98"/>
    </location>
</feature>
<organism evidence="4 5">
    <name type="scientific">Hemibagrus guttatus</name>
    <dbReference type="NCBI Taxonomy" id="175788"/>
    <lineage>
        <taxon>Eukaryota</taxon>
        <taxon>Metazoa</taxon>
        <taxon>Chordata</taxon>
        <taxon>Craniata</taxon>
        <taxon>Vertebrata</taxon>
        <taxon>Euteleostomi</taxon>
        <taxon>Actinopterygii</taxon>
        <taxon>Neopterygii</taxon>
        <taxon>Teleostei</taxon>
        <taxon>Ostariophysi</taxon>
        <taxon>Siluriformes</taxon>
        <taxon>Bagridae</taxon>
        <taxon>Hemibagrus</taxon>
    </lineage>
</organism>
<keyword evidence="5" id="KW-1185">Reference proteome</keyword>